<dbReference type="AlphaFoldDB" id="A0A5F8GUU5"/>
<protein>
    <submittedName>
        <fullName evidence="1">Uncharacterized protein</fullName>
    </submittedName>
</protein>
<reference evidence="1" key="3">
    <citation type="submission" date="2025-09" db="UniProtKB">
        <authorList>
            <consortium name="Ensembl"/>
        </authorList>
    </citation>
    <scope>IDENTIFICATION</scope>
</reference>
<evidence type="ECO:0000313" key="1">
    <source>
        <dbReference type="Ensembl" id="ENSMODP00000051403.1"/>
    </source>
</evidence>
<keyword evidence="2" id="KW-1185">Reference proteome</keyword>
<dbReference type="Bgee" id="ENSMODG00000051541">
    <property type="expression patterns" value="Expressed in digestive system and 9 other cell types or tissues"/>
</dbReference>
<proteinExistence type="predicted"/>
<name>A0A5F8GUU5_MONDO</name>
<dbReference type="Ensembl" id="ENSMODT00000060470.1">
    <property type="protein sequence ID" value="ENSMODP00000051403.1"/>
    <property type="gene ID" value="ENSMODG00000051541.1"/>
</dbReference>
<evidence type="ECO:0000313" key="2">
    <source>
        <dbReference type="Proteomes" id="UP000002280"/>
    </source>
</evidence>
<organism evidence="1 2">
    <name type="scientific">Monodelphis domestica</name>
    <name type="common">Gray short-tailed opossum</name>
    <dbReference type="NCBI Taxonomy" id="13616"/>
    <lineage>
        <taxon>Eukaryota</taxon>
        <taxon>Metazoa</taxon>
        <taxon>Chordata</taxon>
        <taxon>Craniata</taxon>
        <taxon>Vertebrata</taxon>
        <taxon>Euteleostomi</taxon>
        <taxon>Mammalia</taxon>
        <taxon>Metatheria</taxon>
        <taxon>Didelphimorphia</taxon>
        <taxon>Didelphidae</taxon>
        <taxon>Monodelphis</taxon>
    </lineage>
</organism>
<accession>A0A5F8GUU5</accession>
<reference evidence="1" key="2">
    <citation type="submission" date="2025-08" db="UniProtKB">
        <authorList>
            <consortium name="Ensembl"/>
        </authorList>
    </citation>
    <scope>IDENTIFICATION</scope>
</reference>
<dbReference type="InParanoid" id="A0A5F8GUU5"/>
<reference evidence="1 2" key="1">
    <citation type="journal article" date="2007" name="Nature">
        <title>Genome of the marsupial Monodelphis domestica reveals innovation in non-coding sequences.</title>
        <authorList>
            <person name="Mikkelsen T.S."/>
            <person name="Wakefield M.J."/>
            <person name="Aken B."/>
            <person name="Amemiya C.T."/>
            <person name="Chang J.L."/>
            <person name="Duke S."/>
            <person name="Garber M."/>
            <person name="Gentles A.J."/>
            <person name="Goodstadt L."/>
            <person name="Heger A."/>
            <person name="Jurka J."/>
            <person name="Kamal M."/>
            <person name="Mauceli E."/>
            <person name="Searle S.M."/>
            <person name="Sharpe T."/>
            <person name="Baker M.L."/>
            <person name="Batzer M.A."/>
            <person name="Benos P.V."/>
            <person name="Belov K."/>
            <person name="Clamp M."/>
            <person name="Cook A."/>
            <person name="Cuff J."/>
            <person name="Das R."/>
            <person name="Davidow L."/>
            <person name="Deakin J.E."/>
            <person name="Fazzari M.J."/>
            <person name="Glass J.L."/>
            <person name="Grabherr M."/>
            <person name="Greally J.M."/>
            <person name="Gu W."/>
            <person name="Hore T.A."/>
            <person name="Huttley G.A."/>
            <person name="Kleber M."/>
            <person name="Jirtle R.L."/>
            <person name="Koina E."/>
            <person name="Lee J.T."/>
            <person name="Mahony S."/>
            <person name="Marra M.A."/>
            <person name="Miller R.D."/>
            <person name="Nicholls R.D."/>
            <person name="Oda M."/>
            <person name="Papenfuss A.T."/>
            <person name="Parra Z.E."/>
            <person name="Pollock D.D."/>
            <person name="Ray D.A."/>
            <person name="Schein J.E."/>
            <person name="Speed T.P."/>
            <person name="Thompson K."/>
            <person name="VandeBerg J.L."/>
            <person name="Wade C.M."/>
            <person name="Walker J.A."/>
            <person name="Waters P.D."/>
            <person name="Webber C."/>
            <person name="Weidman J.R."/>
            <person name="Xie X."/>
            <person name="Zody M.C."/>
            <person name="Baldwin J."/>
            <person name="Abdouelleil A."/>
            <person name="Abdulkadir J."/>
            <person name="Abebe A."/>
            <person name="Abera B."/>
            <person name="Abreu J."/>
            <person name="Acer S.C."/>
            <person name="Aftuck L."/>
            <person name="Alexander A."/>
            <person name="An P."/>
            <person name="Anderson E."/>
            <person name="Anderson S."/>
            <person name="Arachi H."/>
            <person name="Azer M."/>
            <person name="Bachantsang P."/>
            <person name="Barry A."/>
            <person name="Bayul T."/>
            <person name="Berlin A."/>
            <person name="Bessette D."/>
            <person name="Bloom T."/>
            <person name="Bloom T."/>
            <person name="Boguslavskiy L."/>
            <person name="Bonnet C."/>
            <person name="Boukhgalter B."/>
            <person name="Bourzgui I."/>
            <person name="Brown A."/>
            <person name="Cahill P."/>
            <person name="Channer S."/>
            <person name="Cheshatsang Y."/>
            <person name="Chuda L."/>
            <person name="Citroen M."/>
            <person name="Collymore A."/>
            <person name="Cooke P."/>
            <person name="Costello M."/>
            <person name="D'Aco K."/>
            <person name="Daza R."/>
            <person name="De Haan G."/>
            <person name="DeGray S."/>
            <person name="DeMaso C."/>
            <person name="Dhargay N."/>
            <person name="Dooley K."/>
            <person name="Dooley E."/>
            <person name="Doricent M."/>
            <person name="Dorje P."/>
            <person name="Dorjee K."/>
            <person name="Dupes A."/>
            <person name="Elong R."/>
            <person name="Falk J."/>
            <person name="Farina A."/>
            <person name="Faro S."/>
            <person name="Ferguson D."/>
            <person name="Fisher S."/>
            <person name="Foley C.D."/>
            <person name="Franke A."/>
            <person name="Friedrich D."/>
            <person name="Gadbois L."/>
            <person name="Gearin G."/>
            <person name="Gearin C.R."/>
            <person name="Giannoukos G."/>
            <person name="Goode T."/>
            <person name="Graham J."/>
            <person name="Grandbois E."/>
            <person name="Grewal S."/>
            <person name="Gyaltsen K."/>
            <person name="Hafez N."/>
            <person name="Hagos B."/>
            <person name="Hall J."/>
            <person name="Henson C."/>
            <person name="Hollinger A."/>
            <person name="Honan T."/>
            <person name="Huard M.D."/>
            <person name="Hughes L."/>
            <person name="Hurhula B."/>
            <person name="Husby M.E."/>
            <person name="Kamat A."/>
            <person name="Kanga B."/>
            <person name="Kashin S."/>
            <person name="Khazanovich D."/>
            <person name="Kisner P."/>
            <person name="Lance K."/>
            <person name="Lara M."/>
            <person name="Lee W."/>
            <person name="Lennon N."/>
            <person name="Letendre F."/>
            <person name="LeVine R."/>
            <person name="Lipovsky A."/>
            <person name="Liu X."/>
            <person name="Liu J."/>
            <person name="Liu S."/>
            <person name="Lokyitsang T."/>
            <person name="Lokyitsang Y."/>
            <person name="Lubonja R."/>
            <person name="Lui A."/>
            <person name="MacDonald P."/>
            <person name="Magnisalis V."/>
            <person name="Maru K."/>
            <person name="Matthews C."/>
            <person name="McCusker W."/>
            <person name="McDonough S."/>
            <person name="Mehta T."/>
            <person name="Meldrim J."/>
            <person name="Meneus L."/>
            <person name="Mihai O."/>
            <person name="Mihalev A."/>
            <person name="Mihova T."/>
            <person name="Mittelman R."/>
            <person name="Mlenga V."/>
            <person name="Montmayeur A."/>
            <person name="Mulrain L."/>
            <person name="Navidi A."/>
            <person name="Naylor J."/>
            <person name="Negash T."/>
            <person name="Nguyen T."/>
            <person name="Nguyen N."/>
            <person name="Nicol R."/>
            <person name="Norbu C."/>
            <person name="Norbu N."/>
            <person name="Novod N."/>
            <person name="O'Neill B."/>
            <person name="Osman S."/>
            <person name="Markiewicz E."/>
            <person name="Oyono O.L."/>
            <person name="Patti C."/>
            <person name="Phunkhang P."/>
            <person name="Pierre F."/>
            <person name="Priest M."/>
            <person name="Raghuraman S."/>
            <person name="Rege F."/>
            <person name="Reyes R."/>
            <person name="Rise C."/>
            <person name="Rogov P."/>
            <person name="Ross K."/>
            <person name="Ryan E."/>
            <person name="Settipalli S."/>
            <person name="Shea T."/>
            <person name="Sherpa N."/>
            <person name="Shi L."/>
            <person name="Shih D."/>
            <person name="Sparrow T."/>
            <person name="Spaulding J."/>
            <person name="Stalker J."/>
            <person name="Stange-Thomann N."/>
            <person name="Stavropoulos S."/>
            <person name="Stone C."/>
            <person name="Strader C."/>
            <person name="Tesfaye S."/>
            <person name="Thomson T."/>
            <person name="Thoulutsang Y."/>
            <person name="Thoulutsang D."/>
            <person name="Topham K."/>
            <person name="Topping I."/>
            <person name="Tsamla T."/>
            <person name="Vassiliev H."/>
            <person name="Vo A."/>
            <person name="Wangchuk T."/>
            <person name="Wangdi T."/>
            <person name="Weiand M."/>
            <person name="Wilkinson J."/>
            <person name="Wilson A."/>
            <person name="Yadav S."/>
            <person name="Young G."/>
            <person name="Yu Q."/>
            <person name="Zembek L."/>
            <person name="Zhong D."/>
            <person name="Zimmer A."/>
            <person name="Zwirko Z."/>
            <person name="Jaffe D.B."/>
            <person name="Alvarez P."/>
            <person name="Brockman W."/>
            <person name="Butler J."/>
            <person name="Chin C."/>
            <person name="Gnerre S."/>
            <person name="MacCallum I."/>
            <person name="Graves J.A."/>
            <person name="Ponting C.P."/>
            <person name="Breen M."/>
            <person name="Samollow P.B."/>
            <person name="Lander E.S."/>
            <person name="Lindblad-Toh K."/>
        </authorList>
    </citation>
    <scope>NUCLEOTIDE SEQUENCE [LARGE SCALE GENOMIC DNA]</scope>
</reference>
<dbReference type="STRING" id="13616.ENSMODP00000051403"/>
<sequence length="69" mass="7786">MLAKTNKHHESSNNNELGIACAKCCNMVMTDLGVSDIIGNIPEKTSKLYIIILNEKRIYYVQSTGFNFF</sequence>
<dbReference type="Proteomes" id="UP000002280">
    <property type="component" value="Chromosome 8"/>
</dbReference>